<dbReference type="PROSITE" id="PS50280">
    <property type="entry name" value="SET"/>
    <property type="match status" value="1"/>
</dbReference>
<proteinExistence type="predicted"/>
<sequence length="423" mass="47963">MAATVGDVFSLCMEPIKVCSYVEVRPIDKIKGKGLFAKRTIRKGDTIFIERPLVSAQFLWNSLYKYRACDFCLRSLETAQENARRLSGNASLLLPYPEQCSVRPEMHQACPQCQVMYCSSECQQAALDQYHRALCLGQSQEDPEHPINKLQEAWRNMHFPPETANIMLMARMVSTVKQARDKGHWLNLFSQFCSRTTNEEEEIAHKLLGEKFQGQLALLRNLFTTALYDDHLNRLCVLSFQWFSPEGFRSLFSLVGTNGQGIGTSSLSQWVHGCDTLELPGQQREQLDAFIDQLYKDIEKETGDFLNCEGSGLFLLQSSCNHSCVPNAEASFPNNNFLLHLTALCDISPGEEVCISYLDCCQRERSRHSRHKILRENYLFVCACPRCVSQAEDPDLTSEDDDEDGDGEGETEGDELEDEMTDV</sequence>
<keyword evidence="7" id="KW-0479">Metal-binding</keyword>
<evidence type="ECO:0000256" key="10">
    <source>
        <dbReference type="ARBA" id="ARBA00024057"/>
    </source>
</evidence>
<protein>
    <recommendedName>
        <fullName evidence="15">Protein-lysine N-trimethyltransferase SMYD5</fullName>
        <ecNumber evidence="2">2.1.1.359</ecNumber>
        <ecNumber evidence="10">2.1.1.372</ecNumber>
    </recommendedName>
    <alternativeName>
        <fullName evidence="11">SET and MYND domain-containing protein 5</fullName>
    </alternativeName>
    <alternativeName>
        <fullName evidence="16">[histone H3]-lysine20 N-trimethyltransferase SMYD5</fullName>
    </alternativeName>
    <alternativeName>
        <fullName evidence="17">[histone H4]-lysine36 N-trimethyltransferase SMYD5</fullName>
    </alternativeName>
</protein>
<feature type="region of interest" description="Disordered" evidence="18">
    <location>
        <begin position="391"/>
        <end position="423"/>
    </location>
</feature>
<comment type="catalytic activity">
    <reaction evidence="13">
        <text>L-lysyl(20)-[histone H4] + 3 S-adenosyl-L-methionine = N(6),N(6),N(6)-trimethyl-L-lysyl(20)-[histone H4] + 3 S-adenosyl-L-homocysteine + 3 H(+)</text>
        <dbReference type="Rhea" id="RHEA:64456"/>
        <dbReference type="Rhea" id="RHEA-COMP:15554"/>
        <dbReference type="Rhea" id="RHEA-COMP:15998"/>
        <dbReference type="ChEBI" id="CHEBI:15378"/>
        <dbReference type="ChEBI" id="CHEBI:29969"/>
        <dbReference type="ChEBI" id="CHEBI:57856"/>
        <dbReference type="ChEBI" id="CHEBI:59789"/>
        <dbReference type="ChEBI" id="CHEBI:61961"/>
        <dbReference type="EC" id="2.1.1.372"/>
    </reaction>
</comment>
<evidence type="ECO:0000259" key="19">
    <source>
        <dbReference type="PROSITE" id="PS50280"/>
    </source>
</evidence>
<dbReference type="PANTHER" id="PTHR46402:SF2">
    <property type="entry name" value="HISTONE-LYSINE N-TRIMETHYLTRANSFERASE SMYD5"/>
    <property type="match status" value="1"/>
</dbReference>
<dbReference type="SMART" id="SM00317">
    <property type="entry name" value="SET"/>
    <property type="match status" value="1"/>
</dbReference>
<evidence type="ECO:0000256" key="4">
    <source>
        <dbReference type="ARBA" id="ARBA00022603"/>
    </source>
</evidence>
<feature type="compositionally biased region" description="Acidic residues" evidence="18">
    <location>
        <begin position="392"/>
        <end position="423"/>
    </location>
</feature>
<evidence type="ECO:0000256" key="18">
    <source>
        <dbReference type="SAM" id="MobiDB-lite"/>
    </source>
</evidence>
<feature type="domain" description="SET" evidence="19">
    <location>
        <begin position="14"/>
        <end position="358"/>
    </location>
</feature>
<keyword evidence="6" id="KW-0949">S-adenosyl-L-methionine</keyword>
<reference evidence="20" key="1">
    <citation type="submission" date="2021-01" db="EMBL/GenBank/DDBJ databases">
        <authorList>
            <person name="Zahm M."/>
            <person name="Roques C."/>
            <person name="Cabau C."/>
            <person name="Klopp C."/>
            <person name="Donnadieu C."/>
            <person name="Jouanno E."/>
            <person name="Lampietro C."/>
            <person name="Louis A."/>
            <person name="Herpin A."/>
            <person name="Echchiki A."/>
            <person name="Berthelot C."/>
            <person name="Parey E."/>
            <person name="Roest-Crollius H."/>
            <person name="Braasch I."/>
            <person name="Postlethwait J."/>
            <person name="Bobe J."/>
            <person name="Montfort J."/>
            <person name="Bouchez O."/>
            <person name="Begum T."/>
            <person name="Mejri S."/>
            <person name="Adams A."/>
            <person name="Chen W.-J."/>
            <person name="Guiguen Y."/>
        </authorList>
    </citation>
    <scope>NUCLEOTIDE SEQUENCE</scope>
    <source>
        <strain evidence="20">YG-15Mar2019-1</strain>
        <tissue evidence="20">Brain</tissue>
    </source>
</reference>
<comment type="catalytic activity">
    <reaction evidence="12">
        <text>L-lysyl(36)-[histone H3] + 3 S-adenosyl-L-methionine = N(6),N(6),N(6)-trimethyl-L-lysyl(36)-[histone H3] + 3 S-adenosyl-L-homocysteine + 3 H(+)</text>
        <dbReference type="Rhea" id="RHEA:60324"/>
        <dbReference type="Rhea" id="RHEA-COMP:9785"/>
        <dbReference type="Rhea" id="RHEA-COMP:15536"/>
        <dbReference type="ChEBI" id="CHEBI:15378"/>
        <dbReference type="ChEBI" id="CHEBI:29969"/>
        <dbReference type="ChEBI" id="CHEBI:57856"/>
        <dbReference type="ChEBI" id="CHEBI:59789"/>
        <dbReference type="ChEBI" id="CHEBI:61961"/>
        <dbReference type="EC" id="2.1.1.359"/>
    </reaction>
</comment>
<dbReference type="EC" id="2.1.1.359" evidence="2"/>
<keyword evidence="4" id="KW-0489">Methyltransferase</keyword>
<comment type="catalytic activity">
    <reaction evidence="14">
        <text>L-lysyl-[protein] + 3 S-adenosyl-L-methionine = N(6),N(6),N(6)-trimethyl-L-lysyl-[protein] + 3 S-adenosyl-L-homocysteine + 3 H(+)</text>
        <dbReference type="Rhea" id="RHEA:54192"/>
        <dbReference type="Rhea" id="RHEA-COMP:9752"/>
        <dbReference type="Rhea" id="RHEA-COMP:13826"/>
        <dbReference type="ChEBI" id="CHEBI:15378"/>
        <dbReference type="ChEBI" id="CHEBI:29969"/>
        <dbReference type="ChEBI" id="CHEBI:57856"/>
        <dbReference type="ChEBI" id="CHEBI:59789"/>
        <dbReference type="ChEBI" id="CHEBI:61961"/>
    </reaction>
    <physiologicalReaction direction="left-to-right" evidence="14">
        <dbReference type="Rhea" id="RHEA:54193"/>
    </physiologicalReaction>
</comment>
<evidence type="ECO:0000256" key="7">
    <source>
        <dbReference type="ARBA" id="ARBA00022723"/>
    </source>
</evidence>
<dbReference type="SUPFAM" id="SSF82199">
    <property type="entry name" value="SET domain"/>
    <property type="match status" value="1"/>
</dbReference>
<dbReference type="EC" id="2.1.1.372" evidence="10"/>
<dbReference type="GO" id="GO:0140943">
    <property type="term" value="F:histone H4K20 trimethyltransferase activity"/>
    <property type="evidence" value="ECO:0007669"/>
    <property type="project" value="UniProtKB-EC"/>
</dbReference>
<dbReference type="Gene3D" id="1.10.220.160">
    <property type="match status" value="1"/>
</dbReference>
<dbReference type="GO" id="GO:0140955">
    <property type="term" value="F:histone H3K36 trimethyltransferase activity"/>
    <property type="evidence" value="ECO:0007669"/>
    <property type="project" value="UniProtKB-EC"/>
</dbReference>
<evidence type="ECO:0000256" key="13">
    <source>
        <dbReference type="ARBA" id="ARBA00048081"/>
    </source>
</evidence>
<evidence type="ECO:0000256" key="15">
    <source>
        <dbReference type="ARBA" id="ARBA00049768"/>
    </source>
</evidence>
<comment type="caution">
    <text evidence="20">The sequence shown here is derived from an EMBL/GenBank/DDBJ whole genome shotgun (WGS) entry which is preliminary data.</text>
</comment>
<evidence type="ECO:0000313" key="21">
    <source>
        <dbReference type="Proteomes" id="UP001046870"/>
    </source>
</evidence>
<dbReference type="SUPFAM" id="SSF144232">
    <property type="entry name" value="HIT/MYND zinc finger-like"/>
    <property type="match status" value="1"/>
</dbReference>
<evidence type="ECO:0000256" key="12">
    <source>
        <dbReference type="ARBA" id="ARBA00047545"/>
    </source>
</evidence>
<dbReference type="InterPro" id="IPR044422">
    <property type="entry name" value="SMYD5_SET"/>
</dbReference>
<dbReference type="GO" id="GO:0008270">
    <property type="term" value="F:zinc ion binding"/>
    <property type="evidence" value="ECO:0007669"/>
    <property type="project" value="UniProtKB-KW"/>
</dbReference>
<evidence type="ECO:0000256" key="9">
    <source>
        <dbReference type="ARBA" id="ARBA00022833"/>
    </source>
</evidence>
<evidence type="ECO:0000256" key="17">
    <source>
        <dbReference type="ARBA" id="ARBA00049806"/>
    </source>
</evidence>
<dbReference type="Gene3D" id="2.170.270.10">
    <property type="entry name" value="SET domain"/>
    <property type="match status" value="2"/>
</dbReference>
<accession>A0A9D3PLD4</accession>
<dbReference type="InterPro" id="IPR001214">
    <property type="entry name" value="SET_dom"/>
</dbReference>
<comment type="subcellular location">
    <subcellularLocation>
        <location evidence="1">Cytoplasm</location>
    </subcellularLocation>
</comment>
<keyword evidence="5" id="KW-0808">Transferase</keyword>
<dbReference type="FunFam" id="2.170.270.10:FF:000078">
    <property type="entry name" value="SMYD family member 5"/>
    <property type="match status" value="1"/>
</dbReference>
<organism evidence="20 21">
    <name type="scientific">Megalops atlanticus</name>
    <name type="common">Tarpon</name>
    <name type="synonym">Clupea gigantea</name>
    <dbReference type="NCBI Taxonomy" id="7932"/>
    <lineage>
        <taxon>Eukaryota</taxon>
        <taxon>Metazoa</taxon>
        <taxon>Chordata</taxon>
        <taxon>Craniata</taxon>
        <taxon>Vertebrata</taxon>
        <taxon>Euteleostomi</taxon>
        <taxon>Actinopterygii</taxon>
        <taxon>Neopterygii</taxon>
        <taxon>Teleostei</taxon>
        <taxon>Elopiformes</taxon>
        <taxon>Megalopidae</taxon>
        <taxon>Megalops</taxon>
    </lineage>
</organism>
<keyword evidence="9" id="KW-0862">Zinc</keyword>
<evidence type="ECO:0000313" key="20">
    <source>
        <dbReference type="EMBL" id="KAG7461521.1"/>
    </source>
</evidence>
<evidence type="ECO:0000256" key="2">
    <source>
        <dbReference type="ARBA" id="ARBA00012178"/>
    </source>
</evidence>
<keyword evidence="8" id="KW-0863">Zinc-finger</keyword>
<evidence type="ECO:0000256" key="5">
    <source>
        <dbReference type="ARBA" id="ARBA00022679"/>
    </source>
</evidence>
<keyword evidence="3" id="KW-0963">Cytoplasm</keyword>
<dbReference type="CDD" id="cd10521">
    <property type="entry name" value="SET_SMYD5"/>
    <property type="match status" value="1"/>
</dbReference>
<evidence type="ECO:0000256" key="8">
    <source>
        <dbReference type="ARBA" id="ARBA00022771"/>
    </source>
</evidence>
<dbReference type="Pfam" id="PF00856">
    <property type="entry name" value="SET"/>
    <property type="match status" value="1"/>
</dbReference>
<evidence type="ECO:0000256" key="3">
    <source>
        <dbReference type="ARBA" id="ARBA00022490"/>
    </source>
</evidence>
<dbReference type="AlphaFoldDB" id="A0A9D3PLD4"/>
<name>A0A9D3PLD4_MEGAT</name>
<evidence type="ECO:0000256" key="1">
    <source>
        <dbReference type="ARBA" id="ARBA00004496"/>
    </source>
</evidence>
<dbReference type="EMBL" id="JAFDVH010000017">
    <property type="protein sequence ID" value="KAG7461521.1"/>
    <property type="molecule type" value="Genomic_DNA"/>
</dbReference>
<dbReference type="GO" id="GO:0032259">
    <property type="term" value="P:methylation"/>
    <property type="evidence" value="ECO:0007669"/>
    <property type="project" value="UniProtKB-KW"/>
</dbReference>
<gene>
    <name evidence="20" type="ORF">MATL_G00191970</name>
</gene>
<dbReference type="Gene3D" id="6.10.140.2220">
    <property type="match status" value="1"/>
</dbReference>
<keyword evidence="21" id="KW-1185">Reference proteome</keyword>
<dbReference type="GO" id="GO:0045595">
    <property type="term" value="P:regulation of cell differentiation"/>
    <property type="evidence" value="ECO:0007669"/>
    <property type="project" value="UniProtKB-ARBA"/>
</dbReference>
<dbReference type="OrthoDB" id="438641at2759"/>
<evidence type="ECO:0000256" key="11">
    <source>
        <dbReference type="ARBA" id="ARBA00033038"/>
    </source>
</evidence>
<dbReference type="GO" id="GO:0005737">
    <property type="term" value="C:cytoplasm"/>
    <property type="evidence" value="ECO:0007669"/>
    <property type="project" value="UniProtKB-SubCell"/>
</dbReference>
<evidence type="ECO:0000256" key="16">
    <source>
        <dbReference type="ARBA" id="ARBA00049789"/>
    </source>
</evidence>
<dbReference type="GO" id="GO:0045814">
    <property type="term" value="P:negative regulation of gene expression, epigenetic"/>
    <property type="evidence" value="ECO:0007669"/>
    <property type="project" value="TreeGrafter"/>
</dbReference>
<dbReference type="PANTHER" id="PTHR46402">
    <property type="entry name" value="SET AND MYND DOMAIN-CONTAINING PROTEIN 5"/>
    <property type="match status" value="1"/>
</dbReference>
<evidence type="ECO:0000256" key="6">
    <source>
        <dbReference type="ARBA" id="ARBA00022691"/>
    </source>
</evidence>
<dbReference type="InterPro" id="IPR046341">
    <property type="entry name" value="SET_dom_sf"/>
</dbReference>
<dbReference type="Proteomes" id="UP001046870">
    <property type="component" value="Chromosome 17"/>
</dbReference>
<dbReference type="InterPro" id="IPR002893">
    <property type="entry name" value="Znf_MYND"/>
</dbReference>
<dbReference type="Pfam" id="PF01753">
    <property type="entry name" value="zf-MYND"/>
    <property type="match status" value="1"/>
</dbReference>
<evidence type="ECO:0000256" key="14">
    <source>
        <dbReference type="ARBA" id="ARBA00049497"/>
    </source>
</evidence>